<dbReference type="Gene3D" id="3.30.70.1320">
    <property type="entry name" value="Multidrug efflux transporter AcrB pore domain like"/>
    <property type="match status" value="1"/>
</dbReference>
<dbReference type="InterPro" id="IPR027463">
    <property type="entry name" value="AcrB_DN_DC_subdom"/>
</dbReference>
<keyword evidence="5 8" id="KW-0812">Transmembrane</keyword>
<accession>A0A1F6TVX4</accession>
<gene>
    <name evidence="9" type="ORF">A2151_06630</name>
</gene>
<dbReference type="InterPro" id="IPR001036">
    <property type="entry name" value="Acrflvin-R"/>
</dbReference>
<dbReference type="PANTHER" id="PTHR32063">
    <property type="match status" value="1"/>
</dbReference>
<feature type="transmembrane region" description="Helical" evidence="8">
    <location>
        <begin position="527"/>
        <end position="545"/>
    </location>
</feature>
<dbReference type="Gene3D" id="3.30.70.1440">
    <property type="entry name" value="Multidrug efflux transporter AcrB pore domain"/>
    <property type="match status" value="1"/>
</dbReference>
<dbReference type="Gene3D" id="3.30.2090.10">
    <property type="entry name" value="Multidrug efflux transporter AcrB TolC docking domain, DN and DC subdomains"/>
    <property type="match status" value="2"/>
</dbReference>
<comment type="subcellular location">
    <subcellularLocation>
        <location evidence="1">Cell membrane</location>
        <topology evidence="1">Multi-pass membrane protein</topology>
    </subcellularLocation>
</comment>
<feature type="transmembrane region" description="Helical" evidence="8">
    <location>
        <begin position="855"/>
        <end position="875"/>
    </location>
</feature>
<keyword evidence="4" id="KW-1003">Cell membrane</keyword>
<dbReference type="InterPro" id="IPR004763">
    <property type="entry name" value="CusA-like"/>
</dbReference>
<feature type="transmembrane region" description="Helical" evidence="8">
    <location>
        <begin position="361"/>
        <end position="381"/>
    </location>
</feature>
<comment type="similarity">
    <text evidence="2">Belongs to the resistance-nodulation-cell division (RND) (TC 2.A.6) family.</text>
</comment>
<evidence type="ECO:0000256" key="8">
    <source>
        <dbReference type="SAM" id="Phobius"/>
    </source>
</evidence>
<dbReference type="SUPFAM" id="SSF82693">
    <property type="entry name" value="Multidrug efflux transporter AcrB pore domain, PN1, PN2, PC1 and PC2 subdomains"/>
    <property type="match status" value="3"/>
</dbReference>
<dbReference type="GO" id="GO:0005886">
    <property type="term" value="C:plasma membrane"/>
    <property type="evidence" value="ECO:0007669"/>
    <property type="project" value="UniProtKB-SubCell"/>
</dbReference>
<keyword evidence="9" id="KW-0560">Oxidoreductase</keyword>
<dbReference type="GO" id="GO:0042910">
    <property type="term" value="F:xenobiotic transmembrane transporter activity"/>
    <property type="evidence" value="ECO:0007669"/>
    <property type="project" value="TreeGrafter"/>
</dbReference>
<dbReference type="Proteomes" id="UP000178885">
    <property type="component" value="Unassembled WGS sequence"/>
</dbReference>
<dbReference type="PANTHER" id="PTHR32063:SF68">
    <property type="entry name" value="PROBALE CATION EFFLUX SYSTEM PROTEIN"/>
    <property type="match status" value="1"/>
</dbReference>
<feature type="transmembrane region" description="Helical" evidence="8">
    <location>
        <begin position="338"/>
        <end position="354"/>
    </location>
</feature>
<evidence type="ECO:0000256" key="2">
    <source>
        <dbReference type="ARBA" id="ARBA00010942"/>
    </source>
</evidence>
<feature type="transmembrane region" description="Helical" evidence="8">
    <location>
        <begin position="957"/>
        <end position="976"/>
    </location>
</feature>
<protein>
    <submittedName>
        <fullName evidence="9">Cytochrome-c peroxidase</fullName>
    </submittedName>
</protein>
<reference evidence="9 10" key="1">
    <citation type="journal article" date="2016" name="Nat. Commun.">
        <title>Thousands of microbial genomes shed light on interconnected biogeochemical processes in an aquifer system.</title>
        <authorList>
            <person name="Anantharaman K."/>
            <person name="Brown C.T."/>
            <person name="Hug L.A."/>
            <person name="Sharon I."/>
            <person name="Castelle C.J."/>
            <person name="Probst A.J."/>
            <person name="Thomas B.C."/>
            <person name="Singh A."/>
            <person name="Wilkins M.J."/>
            <person name="Karaoz U."/>
            <person name="Brodie E.L."/>
            <person name="Williams K.H."/>
            <person name="Hubbard S.S."/>
            <person name="Banfield J.F."/>
        </authorList>
    </citation>
    <scope>NUCLEOTIDE SEQUENCE [LARGE SCALE GENOMIC DNA]</scope>
</reference>
<sequence length="1029" mass="111919">MIATLIRFALIQRLMMLLVAAAVVAGGLWAFRTLPIDAFPDIYTPQVQVIVKAPGMTPSEVESRITFPIEIEMQGLPRQTALRSLNKYALGLVTVWFEDGTDIYLARQQVAERLNQVRGSLPPDVEPVLAPITTPLGEVYMYRIEGGNLSSAERRTLQDWTIRPRLRTVDGVADVNSLGGEVRAFEVAVQPERLVRYGLGLDDVEQAIEASNRNAGGDRINRQDQTLLVRTVGVLRGLDDIGKVVVATRAGMPVLVRDVAEVRLGSLIRYGGVTADAKGEVVTGLVLLRKGANGRTTVEGVKRELAALAPALPEGVKIVPFYDRTELIEAAVWTVEKALGEAVVLVLIVLIVLLGNLRAALTVALILPLSVLFTFLAMRLFDVSANLMSLGGLAISIGILVDAAVVVVENIHTQLAHAPKGVSRLHLVYRAAVEVGMPVLSGVLIIVIVFLPLFTLSGLEGKMFTPLALTICFALAGSLMLSLTVIPVLASFLMRTGGQHKEDRVLAAIKRVYLPAMRWAFVHRRTAVSGALVALGLAAALFPFIGREFMPMMDEGSTVVIIEKKPDITLEASLAADTQYHRAMMELPEVTGVVSRTGADELRLDPMGLYQTDNFVLTKPRGEWTRSLAEFQEELRQKLEAFEDIELAFTQPIDMRVSEMLSGVRAALAIKLYGDDLAVLEEKSKQIEELAAKVPGAVDIVRPPILGQQYLQVEIRPPQTARYGIKVEDVNRLIESAVGGKITTEVIEASRRTAVFVRFPEGARTTPQALARLLVETPGGAKVPLSMLADIREVDGPVQITREAGKRLAVVQVNVEGRDVVSLVEDVRAAIEREVKLPHGYYIDYGGQFENQQRAAARLGLVVPISIMLIFFMLFSTFRSVRQAGLIILNIPFAMIGGVVSLFASGLYLSVPAAVGFITLFGVAVLNGVVMVAYFNQLREAGRTVLQAVQEGAERRLRPVLMTALIASLGLVPMLLATGPGSELQRPLAVVVIGGLVTSTLLTLVLLPTLYVWLEQRVEQHKNRNGDKS</sequence>
<dbReference type="Pfam" id="PF00873">
    <property type="entry name" value="ACR_tran"/>
    <property type="match status" value="1"/>
</dbReference>
<evidence type="ECO:0000256" key="7">
    <source>
        <dbReference type="ARBA" id="ARBA00023136"/>
    </source>
</evidence>
<proteinExistence type="inferred from homology"/>
<dbReference type="Gene3D" id="1.20.1640.10">
    <property type="entry name" value="Multidrug efflux transporter AcrB transmembrane domain"/>
    <property type="match status" value="2"/>
</dbReference>
<keyword evidence="9" id="KW-0575">Peroxidase</keyword>
<dbReference type="NCBIfam" id="TIGR00914">
    <property type="entry name" value="2A0601"/>
    <property type="match status" value="1"/>
</dbReference>
<evidence type="ECO:0000313" key="9">
    <source>
        <dbReference type="EMBL" id="OGI49271.1"/>
    </source>
</evidence>
<evidence type="ECO:0000256" key="5">
    <source>
        <dbReference type="ARBA" id="ARBA00022692"/>
    </source>
</evidence>
<feature type="transmembrane region" description="Helical" evidence="8">
    <location>
        <begin position="387"/>
        <end position="408"/>
    </location>
</feature>
<comment type="caution">
    <text evidence="9">The sequence shown here is derived from an EMBL/GenBank/DDBJ whole genome shotgun (WGS) entry which is preliminary data.</text>
</comment>
<keyword evidence="3" id="KW-0813">Transport</keyword>
<dbReference type="STRING" id="1817760.A2151_06630"/>
<evidence type="ECO:0000313" key="10">
    <source>
        <dbReference type="Proteomes" id="UP000178885"/>
    </source>
</evidence>
<evidence type="ECO:0000256" key="3">
    <source>
        <dbReference type="ARBA" id="ARBA00022448"/>
    </source>
</evidence>
<evidence type="ECO:0000256" key="6">
    <source>
        <dbReference type="ARBA" id="ARBA00022989"/>
    </source>
</evidence>
<dbReference type="EMBL" id="MFSU01000001">
    <property type="protein sequence ID" value="OGI49271.1"/>
    <property type="molecule type" value="Genomic_DNA"/>
</dbReference>
<dbReference type="SUPFAM" id="SSF82866">
    <property type="entry name" value="Multidrug efflux transporter AcrB transmembrane domain"/>
    <property type="match status" value="2"/>
</dbReference>
<dbReference type="GO" id="GO:0004601">
    <property type="term" value="F:peroxidase activity"/>
    <property type="evidence" value="ECO:0007669"/>
    <property type="project" value="UniProtKB-KW"/>
</dbReference>
<keyword evidence="7 8" id="KW-0472">Membrane</keyword>
<feature type="transmembrane region" description="Helical" evidence="8">
    <location>
        <begin position="988"/>
        <end position="1014"/>
    </location>
</feature>
<keyword evidence="6 8" id="KW-1133">Transmembrane helix</keyword>
<feature type="transmembrane region" description="Helical" evidence="8">
    <location>
        <begin position="428"/>
        <end position="455"/>
    </location>
</feature>
<evidence type="ECO:0000256" key="1">
    <source>
        <dbReference type="ARBA" id="ARBA00004651"/>
    </source>
</evidence>
<dbReference type="SUPFAM" id="SSF82714">
    <property type="entry name" value="Multidrug efflux transporter AcrB TolC docking domain, DN and DC subdomains"/>
    <property type="match status" value="2"/>
</dbReference>
<dbReference type="GO" id="GO:0008324">
    <property type="term" value="F:monoatomic cation transmembrane transporter activity"/>
    <property type="evidence" value="ECO:0007669"/>
    <property type="project" value="InterPro"/>
</dbReference>
<dbReference type="AlphaFoldDB" id="A0A1F6TVX4"/>
<dbReference type="PRINTS" id="PR00702">
    <property type="entry name" value="ACRIFLAVINRP"/>
</dbReference>
<dbReference type="Gene3D" id="3.30.70.1430">
    <property type="entry name" value="Multidrug efflux transporter AcrB pore domain"/>
    <property type="match status" value="2"/>
</dbReference>
<name>A0A1F6TVX4_9PROT</name>
<feature type="transmembrane region" description="Helical" evidence="8">
    <location>
        <begin position="887"/>
        <end position="908"/>
    </location>
</feature>
<feature type="transmembrane region" description="Helical" evidence="8">
    <location>
        <begin position="914"/>
        <end position="936"/>
    </location>
</feature>
<feature type="transmembrane region" description="Helical" evidence="8">
    <location>
        <begin position="467"/>
        <end position="494"/>
    </location>
</feature>
<evidence type="ECO:0000256" key="4">
    <source>
        <dbReference type="ARBA" id="ARBA00022475"/>
    </source>
</evidence>
<organism evidence="9 10">
    <name type="scientific">Candidatus Muproteobacteria bacterium RBG_16_65_34</name>
    <dbReference type="NCBI Taxonomy" id="1817760"/>
    <lineage>
        <taxon>Bacteria</taxon>
        <taxon>Pseudomonadati</taxon>
        <taxon>Pseudomonadota</taxon>
        <taxon>Candidatus Muproteobacteria</taxon>
    </lineage>
</organism>